<dbReference type="InterPro" id="IPR050519">
    <property type="entry name" value="Glycosyltransf_28_UgtP"/>
</dbReference>
<dbReference type="STRING" id="1121306.SAMN02745196_02207"/>
<dbReference type="GO" id="GO:0016020">
    <property type="term" value="C:membrane"/>
    <property type="evidence" value="ECO:0007669"/>
    <property type="project" value="UniProtKB-SubCell"/>
</dbReference>
<evidence type="ECO:0000259" key="5">
    <source>
        <dbReference type="Pfam" id="PF04101"/>
    </source>
</evidence>
<evidence type="ECO:0000256" key="1">
    <source>
        <dbReference type="ARBA" id="ARBA00004370"/>
    </source>
</evidence>
<comment type="subcellular location">
    <subcellularLocation>
        <location evidence="1">Membrane</location>
    </subcellularLocation>
</comment>
<dbReference type="Proteomes" id="UP000184526">
    <property type="component" value="Unassembled WGS sequence"/>
</dbReference>
<dbReference type="RefSeq" id="WP_072832071.1">
    <property type="nucleotide sequence ID" value="NZ_FQXP01000008.1"/>
</dbReference>
<feature type="domain" description="Glycosyl transferase family 28 C-terminal" evidence="5">
    <location>
        <begin position="193"/>
        <end position="333"/>
    </location>
</feature>
<organism evidence="7 8">
    <name type="scientific">Clostridium collagenovorans DSM 3089</name>
    <dbReference type="NCBI Taxonomy" id="1121306"/>
    <lineage>
        <taxon>Bacteria</taxon>
        <taxon>Bacillati</taxon>
        <taxon>Bacillota</taxon>
        <taxon>Clostridia</taxon>
        <taxon>Eubacteriales</taxon>
        <taxon>Clostridiaceae</taxon>
        <taxon>Clostridium</taxon>
    </lineage>
</organism>
<evidence type="ECO:0000313" key="7">
    <source>
        <dbReference type="EMBL" id="SHH98573.1"/>
    </source>
</evidence>
<dbReference type="InterPro" id="IPR009695">
    <property type="entry name" value="Diacylglyc_glucosyltr_N"/>
</dbReference>
<comment type="similarity">
    <text evidence="2">Belongs to the glycosyltransferase 28 family.</text>
</comment>
<gene>
    <name evidence="7" type="ORF">SAMN02745196_02207</name>
</gene>
<name>A0A1M5XH60_9CLOT</name>
<dbReference type="AlphaFoldDB" id="A0A1M5XH60"/>
<dbReference type="Pfam" id="PF04101">
    <property type="entry name" value="Glyco_tran_28_C"/>
    <property type="match status" value="1"/>
</dbReference>
<dbReference type="PANTHER" id="PTHR43025:SF3">
    <property type="entry name" value="MONOGALACTOSYLDIACYLGLYCEROL SYNTHASE 1, CHLOROPLASTIC"/>
    <property type="match status" value="1"/>
</dbReference>
<proteinExistence type="inferred from homology"/>
<keyword evidence="8" id="KW-1185">Reference proteome</keyword>
<evidence type="ECO:0000256" key="2">
    <source>
        <dbReference type="ARBA" id="ARBA00006962"/>
    </source>
</evidence>
<evidence type="ECO:0000259" key="6">
    <source>
        <dbReference type="Pfam" id="PF06925"/>
    </source>
</evidence>
<dbReference type="SUPFAM" id="SSF53756">
    <property type="entry name" value="UDP-Glycosyltransferase/glycogen phosphorylase"/>
    <property type="match status" value="1"/>
</dbReference>
<keyword evidence="4 7" id="KW-0808">Transferase</keyword>
<evidence type="ECO:0000256" key="4">
    <source>
        <dbReference type="ARBA" id="ARBA00022679"/>
    </source>
</evidence>
<evidence type="ECO:0000256" key="3">
    <source>
        <dbReference type="ARBA" id="ARBA00022676"/>
    </source>
</evidence>
<feature type="domain" description="Diacylglycerol glucosyltransferase N-terminal" evidence="6">
    <location>
        <begin position="14"/>
        <end position="174"/>
    </location>
</feature>
<sequence>MNILILTGSFGMGHNSSAIAIKQKLNKECLNSNCTIVDINKYIFPIIHPVIYMGFNIVVHKCHKIYNVLYKITEREIKIPLRIGFIRKIRRLLKIYTPDMIISTLPMSSKFISEYKKISNIEIPLITCATDISLHSDWINSKTDAYFVATEKNKKKLLQKGVKEENIYITGIPVREEFENQSEVLKETNKKSILIMGGGLGLIPLHDNLYEELSKLNNINIRVICGKNRKVFKSLYGKYSNIDVISYTDKISRYMREADMIISKAGGITLFEAIYSEIPIMVFKPFLEQEIENADFIENNGIGKVIKGDEKELLEEVKRLIYDENELLKMKNNMKSIMGELDSNKIVSLVDEFKDRREM</sequence>
<dbReference type="GO" id="GO:0009247">
    <property type="term" value="P:glycolipid biosynthetic process"/>
    <property type="evidence" value="ECO:0007669"/>
    <property type="project" value="InterPro"/>
</dbReference>
<dbReference type="GO" id="GO:0016758">
    <property type="term" value="F:hexosyltransferase activity"/>
    <property type="evidence" value="ECO:0007669"/>
    <property type="project" value="InterPro"/>
</dbReference>
<protein>
    <submittedName>
        <fullName evidence="7">UDP-N-acetylglucosamine:LPS N-acetylglucosamine transferase</fullName>
    </submittedName>
</protein>
<dbReference type="InterPro" id="IPR007235">
    <property type="entry name" value="Glyco_trans_28_C"/>
</dbReference>
<dbReference type="Pfam" id="PF06925">
    <property type="entry name" value="MGDG_synth"/>
    <property type="match status" value="1"/>
</dbReference>
<evidence type="ECO:0000313" key="8">
    <source>
        <dbReference type="Proteomes" id="UP000184526"/>
    </source>
</evidence>
<accession>A0A1M5XH60</accession>
<dbReference type="EMBL" id="FQXP01000008">
    <property type="protein sequence ID" value="SHH98573.1"/>
    <property type="molecule type" value="Genomic_DNA"/>
</dbReference>
<keyword evidence="3" id="KW-0328">Glycosyltransferase</keyword>
<reference evidence="7 8" key="1">
    <citation type="submission" date="2016-11" db="EMBL/GenBank/DDBJ databases">
        <authorList>
            <person name="Jaros S."/>
            <person name="Januszkiewicz K."/>
            <person name="Wedrychowicz H."/>
        </authorList>
    </citation>
    <scope>NUCLEOTIDE SEQUENCE [LARGE SCALE GENOMIC DNA]</scope>
    <source>
        <strain evidence="7 8">DSM 3089</strain>
    </source>
</reference>
<dbReference type="PANTHER" id="PTHR43025">
    <property type="entry name" value="MONOGALACTOSYLDIACYLGLYCEROL SYNTHASE"/>
    <property type="match status" value="1"/>
</dbReference>
<dbReference type="Gene3D" id="3.40.50.2000">
    <property type="entry name" value="Glycogen Phosphorylase B"/>
    <property type="match status" value="1"/>
</dbReference>